<protein>
    <submittedName>
        <fullName evidence="2">Uncharacterized protein</fullName>
    </submittedName>
</protein>
<evidence type="ECO:0000313" key="2">
    <source>
        <dbReference type="EMBL" id="JAD96975.1"/>
    </source>
</evidence>
<keyword evidence="1" id="KW-0812">Transmembrane</keyword>
<accession>A0A0A9EGG5</accession>
<proteinExistence type="predicted"/>
<name>A0A0A9EGG5_ARUDO</name>
<keyword evidence="1" id="KW-1133">Transmembrane helix</keyword>
<evidence type="ECO:0000256" key="1">
    <source>
        <dbReference type="SAM" id="Phobius"/>
    </source>
</evidence>
<dbReference type="EMBL" id="GBRH01200920">
    <property type="protein sequence ID" value="JAD96975.1"/>
    <property type="molecule type" value="Transcribed_RNA"/>
</dbReference>
<organism evidence="2">
    <name type="scientific">Arundo donax</name>
    <name type="common">Giant reed</name>
    <name type="synonym">Donax arundinaceus</name>
    <dbReference type="NCBI Taxonomy" id="35708"/>
    <lineage>
        <taxon>Eukaryota</taxon>
        <taxon>Viridiplantae</taxon>
        <taxon>Streptophyta</taxon>
        <taxon>Embryophyta</taxon>
        <taxon>Tracheophyta</taxon>
        <taxon>Spermatophyta</taxon>
        <taxon>Magnoliopsida</taxon>
        <taxon>Liliopsida</taxon>
        <taxon>Poales</taxon>
        <taxon>Poaceae</taxon>
        <taxon>PACMAD clade</taxon>
        <taxon>Arundinoideae</taxon>
        <taxon>Arundineae</taxon>
        <taxon>Arundo</taxon>
    </lineage>
</organism>
<dbReference type="AlphaFoldDB" id="A0A0A9EGG5"/>
<keyword evidence="1" id="KW-0472">Membrane</keyword>
<reference evidence="2" key="1">
    <citation type="submission" date="2014-09" db="EMBL/GenBank/DDBJ databases">
        <authorList>
            <person name="Magalhaes I.L.F."/>
            <person name="Oliveira U."/>
            <person name="Santos F.R."/>
            <person name="Vidigal T.H.D.A."/>
            <person name="Brescovit A.D."/>
            <person name="Santos A.J."/>
        </authorList>
    </citation>
    <scope>NUCLEOTIDE SEQUENCE</scope>
    <source>
        <tissue evidence="2">Shoot tissue taken approximately 20 cm above the soil surface</tissue>
    </source>
</reference>
<sequence>MDSNSYLYYNMDSLHIVMGINFVKMLINSSSCSLFIIDLILRTNLIFYRFVFPRLVDTM</sequence>
<reference evidence="2" key="2">
    <citation type="journal article" date="2015" name="Data Brief">
        <title>Shoot transcriptome of the giant reed, Arundo donax.</title>
        <authorList>
            <person name="Barrero R.A."/>
            <person name="Guerrero F.D."/>
            <person name="Moolhuijzen P."/>
            <person name="Goolsby J.A."/>
            <person name="Tidwell J."/>
            <person name="Bellgard S.E."/>
            <person name="Bellgard M.I."/>
        </authorList>
    </citation>
    <scope>NUCLEOTIDE SEQUENCE</scope>
    <source>
        <tissue evidence="2">Shoot tissue taken approximately 20 cm above the soil surface</tissue>
    </source>
</reference>
<feature type="transmembrane region" description="Helical" evidence="1">
    <location>
        <begin position="6"/>
        <end position="27"/>
    </location>
</feature>